<dbReference type="EMBL" id="RCCB01000010">
    <property type="protein sequence ID" value="RLJ35931.1"/>
    <property type="molecule type" value="Genomic_DNA"/>
</dbReference>
<dbReference type="Proteomes" id="UP000233767">
    <property type="component" value="Unassembled WGS sequence"/>
</dbReference>
<keyword evidence="3" id="KW-0808">Transferase</keyword>
<dbReference type="Proteomes" id="UP000275027">
    <property type="component" value="Unassembled WGS sequence"/>
</dbReference>
<accession>A0A497UXR5</accession>
<evidence type="ECO:0000313" key="3">
    <source>
        <dbReference type="EMBL" id="RLJ35931.1"/>
    </source>
</evidence>
<evidence type="ECO:0000259" key="1">
    <source>
        <dbReference type="PROSITE" id="PS51186"/>
    </source>
</evidence>
<dbReference type="AlphaFoldDB" id="A0A497UXR5"/>
<dbReference type="EMBL" id="PJND01000007">
    <property type="protein sequence ID" value="PKW28564.1"/>
    <property type="molecule type" value="Genomic_DNA"/>
</dbReference>
<organism evidence="3 5">
    <name type="scientific">Flavobacterium lindanitolerans</name>
    <dbReference type="NCBI Taxonomy" id="428988"/>
    <lineage>
        <taxon>Bacteria</taxon>
        <taxon>Pseudomonadati</taxon>
        <taxon>Bacteroidota</taxon>
        <taxon>Flavobacteriia</taxon>
        <taxon>Flavobacteriales</taxon>
        <taxon>Flavobacteriaceae</taxon>
        <taxon>Flavobacterium</taxon>
    </lineage>
</organism>
<dbReference type="Gene3D" id="3.40.630.30">
    <property type="match status" value="1"/>
</dbReference>
<dbReference type="Pfam" id="PF13508">
    <property type="entry name" value="Acetyltransf_7"/>
    <property type="match status" value="1"/>
</dbReference>
<dbReference type="SUPFAM" id="SSF55729">
    <property type="entry name" value="Acyl-CoA N-acyltransferases (Nat)"/>
    <property type="match status" value="1"/>
</dbReference>
<feature type="domain" description="N-acetyltransferase" evidence="1">
    <location>
        <begin position="2"/>
        <end position="133"/>
    </location>
</feature>
<proteinExistence type="predicted"/>
<dbReference type="PROSITE" id="PS51186">
    <property type="entry name" value="GNAT"/>
    <property type="match status" value="1"/>
</dbReference>
<evidence type="ECO:0000313" key="5">
    <source>
        <dbReference type="Proteomes" id="UP000275027"/>
    </source>
</evidence>
<reference evidence="3 5" key="2">
    <citation type="submission" date="2018-10" db="EMBL/GenBank/DDBJ databases">
        <title>Genomic Encyclopedia of Archaeal and Bacterial Type Strains, Phase II (KMG-II): from individual species to whole genera.</title>
        <authorList>
            <person name="Goeker M."/>
        </authorList>
    </citation>
    <scope>NUCLEOTIDE SEQUENCE [LARGE SCALE GENOMIC DNA]</scope>
    <source>
        <strain evidence="3 5">DSM 21886</strain>
    </source>
</reference>
<reference evidence="2 4" key="1">
    <citation type="submission" date="2017-12" db="EMBL/GenBank/DDBJ databases">
        <title>Genomic Encyclopedia of Type Strains, Phase III (KMG-III): the genomes of soil and plant-associated and newly described type strains.</title>
        <authorList>
            <person name="Whitman W."/>
        </authorList>
    </citation>
    <scope>NUCLEOTIDE SEQUENCE [LARGE SCALE GENOMIC DNA]</scope>
    <source>
        <strain evidence="2 4">IP-10</strain>
    </source>
</reference>
<dbReference type="InterPro" id="IPR053144">
    <property type="entry name" value="Acetyltransferase_Butenolide"/>
</dbReference>
<dbReference type="CDD" id="cd04301">
    <property type="entry name" value="NAT_SF"/>
    <property type="match status" value="1"/>
</dbReference>
<sequence length="133" mass="15389">MIRISSDKDKLDISFIHKFLTNTYWAKGRTMEEVKTTIENSYCFGIYSNGKQIGFARVVTDYVVFAYIMDVFIAEEQQGKGYSSLLMDRLLSEPAFSKVRTWRLATADAHFLYEKFGFGALANPEKQMEKIIR</sequence>
<name>A0A497UXR5_9FLAO</name>
<dbReference type="PANTHER" id="PTHR43233:SF1">
    <property type="entry name" value="FAMILY N-ACETYLTRANSFERASE, PUTATIVE (AFU_ORTHOLOGUE AFUA_6G03350)-RELATED"/>
    <property type="match status" value="1"/>
</dbReference>
<dbReference type="InterPro" id="IPR016181">
    <property type="entry name" value="Acyl_CoA_acyltransferase"/>
</dbReference>
<keyword evidence="4" id="KW-1185">Reference proteome</keyword>
<comment type="caution">
    <text evidence="3">The sequence shown here is derived from an EMBL/GenBank/DDBJ whole genome shotgun (WGS) entry which is preliminary data.</text>
</comment>
<evidence type="ECO:0000313" key="4">
    <source>
        <dbReference type="Proteomes" id="UP000233767"/>
    </source>
</evidence>
<gene>
    <name evidence="2" type="ORF">B0G92_0186</name>
    <name evidence="3" type="ORF">CLV50_1318</name>
</gene>
<dbReference type="PANTHER" id="PTHR43233">
    <property type="entry name" value="FAMILY N-ACETYLTRANSFERASE, PUTATIVE (AFU_ORTHOLOGUE AFUA_6G03350)-RELATED"/>
    <property type="match status" value="1"/>
</dbReference>
<dbReference type="InterPro" id="IPR000182">
    <property type="entry name" value="GNAT_dom"/>
</dbReference>
<evidence type="ECO:0000313" key="2">
    <source>
        <dbReference type="EMBL" id="PKW28564.1"/>
    </source>
</evidence>
<dbReference type="GO" id="GO:0016747">
    <property type="term" value="F:acyltransferase activity, transferring groups other than amino-acyl groups"/>
    <property type="evidence" value="ECO:0007669"/>
    <property type="project" value="InterPro"/>
</dbReference>
<protein>
    <submittedName>
        <fullName evidence="3">Acetyltransferase (GNAT) family protein</fullName>
    </submittedName>
</protein>
<dbReference type="RefSeq" id="WP_101470763.1">
    <property type="nucleotide sequence ID" value="NZ_PJND01000007.1"/>
</dbReference>